<comment type="subunit">
    <text evidence="5">Homodimer; dimerization is reversible, and the dimeric form is the active one.</text>
</comment>
<comment type="caution">
    <text evidence="22">The sequence shown here is derived from an EMBL/GenBank/DDBJ whole genome shotgun (WGS) entry which is preliminary data.</text>
</comment>
<evidence type="ECO:0000256" key="8">
    <source>
        <dbReference type="ARBA" id="ARBA00022452"/>
    </source>
</evidence>
<protein>
    <recommendedName>
        <fullName evidence="18">Phosphatidylcholine 1-acylhydrolase</fullName>
        <ecNumber evidence="6">3.1.1.32</ecNumber>
        <ecNumber evidence="7">3.1.1.4</ecNumber>
    </recommendedName>
</protein>
<dbReference type="EC" id="3.1.1.32" evidence="6"/>
<dbReference type="GO" id="GO:0004623">
    <property type="term" value="F:phospholipase A2 activity"/>
    <property type="evidence" value="ECO:0007669"/>
    <property type="project" value="UniProtKB-EC"/>
</dbReference>
<dbReference type="CDD" id="cd00541">
    <property type="entry name" value="OMPLA"/>
    <property type="match status" value="1"/>
</dbReference>
<evidence type="ECO:0000256" key="4">
    <source>
        <dbReference type="ARBA" id="ARBA00010525"/>
    </source>
</evidence>
<keyword evidence="13 20" id="KW-0106">Calcium</keyword>
<comment type="similarity">
    <text evidence="4">Belongs to the phospholipase A1 family.</text>
</comment>
<evidence type="ECO:0000256" key="15">
    <source>
        <dbReference type="ARBA" id="ARBA00023098"/>
    </source>
</evidence>
<evidence type="ECO:0000256" key="1">
    <source>
        <dbReference type="ARBA" id="ARBA00000111"/>
    </source>
</evidence>
<feature type="binding site" description="in dimeric form" evidence="20">
    <location>
        <position position="228"/>
    </location>
    <ligand>
        <name>Ca(2+)</name>
        <dbReference type="ChEBI" id="CHEBI:29108"/>
        <label>1</label>
    </ligand>
</feature>
<evidence type="ECO:0000256" key="6">
    <source>
        <dbReference type="ARBA" id="ARBA00013179"/>
    </source>
</evidence>
<dbReference type="EC" id="3.1.1.4" evidence="7"/>
<keyword evidence="10 20" id="KW-0479">Metal-binding</keyword>
<evidence type="ECO:0000256" key="16">
    <source>
        <dbReference type="ARBA" id="ARBA00023136"/>
    </source>
</evidence>
<evidence type="ECO:0000256" key="19">
    <source>
        <dbReference type="PIRSR" id="PIRSR603187-1"/>
    </source>
</evidence>
<dbReference type="Pfam" id="PF02253">
    <property type="entry name" value="PLA1"/>
    <property type="match status" value="1"/>
</dbReference>
<feature type="active site" description="Proton acceptor" evidence="19">
    <location>
        <position position="185"/>
    </location>
</feature>
<keyword evidence="23" id="KW-1185">Reference proteome</keyword>
<feature type="signal peptide" evidence="21">
    <location>
        <begin position="1"/>
        <end position="20"/>
    </location>
</feature>
<keyword evidence="16" id="KW-0472">Membrane</keyword>
<evidence type="ECO:0000256" key="2">
    <source>
        <dbReference type="ARBA" id="ARBA00001604"/>
    </source>
</evidence>
<evidence type="ECO:0000256" key="10">
    <source>
        <dbReference type="ARBA" id="ARBA00022723"/>
    </source>
</evidence>
<dbReference type="GO" id="GO:0046872">
    <property type="term" value="F:metal ion binding"/>
    <property type="evidence" value="ECO:0007669"/>
    <property type="project" value="UniProtKB-KW"/>
</dbReference>
<dbReference type="AlphaFoldDB" id="A0A0S4S7S1"/>
<evidence type="ECO:0000256" key="5">
    <source>
        <dbReference type="ARBA" id="ARBA00011702"/>
    </source>
</evidence>
<evidence type="ECO:0000256" key="11">
    <source>
        <dbReference type="ARBA" id="ARBA00022729"/>
    </source>
</evidence>
<feature type="binding site" description="in dimeric form" evidence="20">
    <location>
        <position position="150"/>
    </location>
    <ligand>
        <name>Ca(2+)</name>
        <dbReference type="ChEBI" id="CHEBI:29108"/>
        <label>1</label>
    </ligand>
</feature>
<comment type="subcellular location">
    <subcellularLocation>
        <location evidence="3">Cell outer membrane</location>
        <topology evidence="3">Multi-pass membrane protein</topology>
    </subcellularLocation>
</comment>
<dbReference type="InterPro" id="IPR036541">
    <property type="entry name" value="PLipase_A1_sf"/>
</dbReference>
<evidence type="ECO:0000256" key="3">
    <source>
        <dbReference type="ARBA" id="ARBA00004571"/>
    </source>
</evidence>
<comment type="catalytic activity">
    <reaction evidence="1">
        <text>a 1,2-diacyl-sn-glycero-3-phosphocholine + H2O = a 2-acyl-sn-glycero-3-phosphocholine + a fatty acid + H(+)</text>
        <dbReference type="Rhea" id="RHEA:18689"/>
        <dbReference type="ChEBI" id="CHEBI:15377"/>
        <dbReference type="ChEBI" id="CHEBI:15378"/>
        <dbReference type="ChEBI" id="CHEBI:28868"/>
        <dbReference type="ChEBI" id="CHEBI:57643"/>
        <dbReference type="ChEBI" id="CHEBI:57875"/>
        <dbReference type="EC" id="3.1.1.32"/>
    </reaction>
</comment>
<dbReference type="PRINTS" id="PR01486">
    <property type="entry name" value="PHPHLIPASEA1"/>
</dbReference>
<dbReference type="EMBL" id="FAVB01000003">
    <property type="protein sequence ID" value="CUU81945.1"/>
    <property type="molecule type" value="Genomic_DNA"/>
</dbReference>
<keyword evidence="15" id="KW-0443">Lipid metabolism</keyword>
<evidence type="ECO:0000256" key="13">
    <source>
        <dbReference type="ARBA" id="ARBA00022837"/>
    </source>
</evidence>
<keyword evidence="11 21" id="KW-0732">Signal</keyword>
<name>A0A0S4S7S1_CAMHY</name>
<keyword evidence="12 22" id="KW-0378">Hydrolase</keyword>
<proteinExistence type="inferred from homology"/>
<gene>
    <name evidence="22" type="ORF">ERS686654_01263</name>
</gene>
<dbReference type="RefSeq" id="WP_230937484.1">
    <property type="nucleotide sequence ID" value="NZ_FAVB01000003.1"/>
</dbReference>
<dbReference type="InterPro" id="IPR003187">
    <property type="entry name" value="PLipase_A1"/>
</dbReference>
<dbReference type="GO" id="GO:0008970">
    <property type="term" value="F:phospholipase A1 activity"/>
    <property type="evidence" value="ECO:0007669"/>
    <property type="project" value="UniProtKB-EC"/>
</dbReference>
<keyword evidence="8" id="KW-1134">Transmembrane beta strand</keyword>
<evidence type="ECO:0000256" key="20">
    <source>
        <dbReference type="PIRSR" id="PIRSR603187-2"/>
    </source>
</evidence>
<feature type="chain" id="PRO_5039891836" description="Phosphatidylcholine 1-acylhydrolase" evidence="21">
    <location>
        <begin position="21"/>
        <end position="315"/>
    </location>
</feature>
<evidence type="ECO:0000256" key="9">
    <source>
        <dbReference type="ARBA" id="ARBA00022692"/>
    </source>
</evidence>
<evidence type="ECO:0000313" key="22">
    <source>
        <dbReference type="EMBL" id="CUU81945.1"/>
    </source>
</evidence>
<keyword evidence="14" id="KW-0442">Lipid degradation</keyword>
<dbReference type="Proteomes" id="UP000052237">
    <property type="component" value="Unassembled WGS sequence"/>
</dbReference>
<sequence length="315" mass="36721">MMLKISVLISSLCLIAYANSADELYKKAGEFEKNGDTKNALFFYKQAAKAALDIKDLSEEPQIDKKQDHSMNFAHTDEPITSFFGLETFHTNYLLPATYTKNIPNDGRKKFETKFQISVKKPLVRDIFGLDETLYFGYTQRSWWQTSKDSSPFRESNYEPEFFVNFPTDILEIPSLKNFQLGVLHSSNGKDGEQSRSWNRVYLRGNFVYDNFSIAPRLWWRIPEHDDDNPDIKDYAGNGDVSMFYKFNKHIFSLKLTNNLHFDKTNRGSAELGWMFPLFYTGLYGYIQYFNGYAENLVDYDKHTNKIGIGFVFFK</sequence>
<comment type="catalytic activity">
    <reaction evidence="2">
        <text>a 1,2-diacyl-sn-glycero-3-phosphocholine + H2O = a 1-acyl-sn-glycero-3-phosphocholine + a fatty acid + H(+)</text>
        <dbReference type="Rhea" id="RHEA:15801"/>
        <dbReference type="ChEBI" id="CHEBI:15377"/>
        <dbReference type="ChEBI" id="CHEBI:15378"/>
        <dbReference type="ChEBI" id="CHEBI:28868"/>
        <dbReference type="ChEBI" id="CHEBI:57643"/>
        <dbReference type="ChEBI" id="CHEBI:58168"/>
        <dbReference type="EC" id="3.1.1.4"/>
    </reaction>
</comment>
<evidence type="ECO:0000256" key="14">
    <source>
        <dbReference type="ARBA" id="ARBA00022963"/>
    </source>
</evidence>
<evidence type="ECO:0000256" key="18">
    <source>
        <dbReference type="ARBA" id="ARBA00032375"/>
    </source>
</evidence>
<feature type="active site" description="Nucleophile" evidence="19">
    <location>
        <position position="187"/>
    </location>
</feature>
<dbReference type="GO" id="GO:0009279">
    <property type="term" value="C:cell outer membrane"/>
    <property type="evidence" value="ECO:0007669"/>
    <property type="project" value="UniProtKB-SubCell"/>
</dbReference>
<evidence type="ECO:0000256" key="12">
    <source>
        <dbReference type="ARBA" id="ARBA00022801"/>
    </source>
</evidence>
<evidence type="ECO:0000256" key="17">
    <source>
        <dbReference type="ARBA" id="ARBA00023237"/>
    </source>
</evidence>
<evidence type="ECO:0000256" key="7">
    <source>
        <dbReference type="ARBA" id="ARBA00013278"/>
    </source>
</evidence>
<comment type="cofactor">
    <cofactor evidence="20">
        <name>Ca(2+)</name>
        <dbReference type="ChEBI" id="CHEBI:29108"/>
    </cofactor>
    <text evidence="20">Binds 1 Ca(2+) ion per monomer.</text>
</comment>
<dbReference type="GO" id="GO:0016042">
    <property type="term" value="P:lipid catabolic process"/>
    <property type="evidence" value="ECO:0007669"/>
    <property type="project" value="UniProtKB-KW"/>
</dbReference>
<organism evidence="22 23">
    <name type="scientific">Campylobacter hyointestinalis subsp. hyointestinalis</name>
    <dbReference type="NCBI Taxonomy" id="91352"/>
    <lineage>
        <taxon>Bacteria</taxon>
        <taxon>Pseudomonadati</taxon>
        <taxon>Campylobacterota</taxon>
        <taxon>Epsilonproteobacteria</taxon>
        <taxon>Campylobacterales</taxon>
        <taxon>Campylobacteraceae</taxon>
        <taxon>Campylobacter</taxon>
    </lineage>
</organism>
<keyword evidence="9" id="KW-0812">Transmembrane</keyword>
<keyword evidence="17" id="KW-0998">Cell outer membrane</keyword>
<dbReference type="Gene3D" id="2.40.230.10">
    <property type="entry name" value="Phospholipase A1"/>
    <property type="match status" value="1"/>
</dbReference>
<evidence type="ECO:0000256" key="21">
    <source>
        <dbReference type="SAM" id="SignalP"/>
    </source>
</evidence>
<dbReference type="PANTHER" id="PTHR40457:SF1">
    <property type="entry name" value="PHOSPHOLIPASE A1"/>
    <property type="match status" value="1"/>
</dbReference>
<feature type="binding site" description="in dimeric form" evidence="20">
    <location>
        <position position="195"/>
    </location>
    <ligand>
        <name>Ca(2+)</name>
        <dbReference type="ChEBI" id="CHEBI:29108"/>
        <label>1</label>
    </ligand>
</feature>
<dbReference type="PANTHER" id="PTHR40457">
    <property type="entry name" value="PHOSPHOLIPASE A1"/>
    <property type="match status" value="1"/>
</dbReference>
<evidence type="ECO:0000313" key="23">
    <source>
        <dbReference type="Proteomes" id="UP000052237"/>
    </source>
</evidence>
<accession>A0A0S4S7S1</accession>
<reference evidence="22 23" key="1">
    <citation type="submission" date="2015-11" db="EMBL/GenBank/DDBJ databases">
        <authorList>
            <consortium name="Pathogen Informatics"/>
        </authorList>
    </citation>
    <scope>NUCLEOTIDE SEQUENCE [LARGE SCALE GENOMIC DNA]</scope>
    <source>
        <strain evidence="22 23">006A-0059</strain>
    </source>
</reference>
<dbReference type="SUPFAM" id="SSF56931">
    <property type="entry name" value="Outer membrane phospholipase A (OMPLA)"/>
    <property type="match status" value="1"/>
</dbReference>